<dbReference type="PRINTS" id="PR00340">
    <property type="entry name" value="PIIGLNB"/>
</dbReference>
<dbReference type="AlphaFoldDB" id="A0A5J4SH03"/>
<dbReference type="InterPro" id="IPR002187">
    <property type="entry name" value="N-reg_PII"/>
</dbReference>
<dbReference type="GO" id="GO:0030234">
    <property type="term" value="F:enzyme regulator activity"/>
    <property type="evidence" value="ECO:0007669"/>
    <property type="project" value="InterPro"/>
</dbReference>
<dbReference type="Gene3D" id="3.30.70.120">
    <property type="match status" value="1"/>
</dbReference>
<organism evidence="1">
    <name type="scientific">termite gut metagenome</name>
    <dbReference type="NCBI Taxonomy" id="433724"/>
    <lineage>
        <taxon>unclassified sequences</taxon>
        <taxon>metagenomes</taxon>
        <taxon>organismal metagenomes</taxon>
    </lineage>
</organism>
<evidence type="ECO:0000313" key="1">
    <source>
        <dbReference type="EMBL" id="KAA6344551.1"/>
    </source>
</evidence>
<comment type="caution">
    <text evidence="1">The sequence shown here is derived from an EMBL/GenBank/DDBJ whole genome shotgun (WGS) entry which is preliminary data.</text>
</comment>
<dbReference type="SMART" id="SM00938">
    <property type="entry name" value="P-II"/>
    <property type="match status" value="1"/>
</dbReference>
<reference evidence="1" key="1">
    <citation type="submission" date="2019-03" db="EMBL/GenBank/DDBJ databases">
        <title>Single cell metagenomics reveals metabolic interactions within the superorganism composed of flagellate Streblomastix strix and complex community of Bacteroidetes bacteria on its surface.</title>
        <authorList>
            <person name="Treitli S.C."/>
            <person name="Kolisko M."/>
            <person name="Husnik F."/>
            <person name="Keeling P."/>
            <person name="Hampl V."/>
        </authorList>
    </citation>
    <scope>NUCLEOTIDE SEQUENCE</scope>
    <source>
        <strain evidence="1">STM</strain>
    </source>
</reference>
<sequence>MKLILAIIRIAKMGETKQALADVGLPSFTAMPVLGRGKGHGDLEKIKEAELAREALEFIPEVPRLKSKRMITLVVTDEKKDLAVETILSANHTGKSGDGKIFVVNAIGSYSVHSGEAGDATLD</sequence>
<accession>A0A5J4SH03</accession>
<dbReference type="EMBL" id="SNRY01000212">
    <property type="protein sequence ID" value="KAA6344551.1"/>
    <property type="molecule type" value="Genomic_DNA"/>
</dbReference>
<name>A0A5J4SH03_9ZZZZ</name>
<dbReference type="Pfam" id="PF00543">
    <property type="entry name" value="P-II"/>
    <property type="match status" value="1"/>
</dbReference>
<dbReference type="PANTHER" id="PTHR30115:SF11">
    <property type="entry name" value="NITROGEN REGULATORY PROTEIN P-II HOMOLOG"/>
    <property type="match status" value="1"/>
</dbReference>
<dbReference type="GO" id="GO:0005829">
    <property type="term" value="C:cytosol"/>
    <property type="evidence" value="ECO:0007669"/>
    <property type="project" value="TreeGrafter"/>
</dbReference>
<dbReference type="GO" id="GO:0005524">
    <property type="term" value="F:ATP binding"/>
    <property type="evidence" value="ECO:0007669"/>
    <property type="project" value="TreeGrafter"/>
</dbReference>
<dbReference type="PROSITE" id="PS51343">
    <property type="entry name" value="PII_GLNB_DOM"/>
    <property type="match status" value="1"/>
</dbReference>
<dbReference type="InterPro" id="IPR015867">
    <property type="entry name" value="N-reg_PII/ATP_PRibTrfase_C"/>
</dbReference>
<dbReference type="GO" id="GO:0006808">
    <property type="term" value="P:regulation of nitrogen utilization"/>
    <property type="evidence" value="ECO:0007669"/>
    <property type="project" value="InterPro"/>
</dbReference>
<dbReference type="PANTHER" id="PTHR30115">
    <property type="entry name" value="NITROGEN REGULATORY PROTEIN P-II"/>
    <property type="match status" value="1"/>
</dbReference>
<proteinExistence type="predicted"/>
<protein>
    <submittedName>
        <fullName evidence="1">Nitrogen regulatory protein P-II</fullName>
    </submittedName>
</protein>
<gene>
    <name evidence="1" type="ORF">EZS27_007821</name>
</gene>
<dbReference type="InterPro" id="IPR011322">
    <property type="entry name" value="N-reg_PII-like_a/b"/>
</dbReference>
<dbReference type="SUPFAM" id="SSF54913">
    <property type="entry name" value="GlnB-like"/>
    <property type="match status" value="1"/>
</dbReference>